<name>A0ABP6XSA5_9PSEU</name>
<dbReference type="Pfam" id="PF00067">
    <property type="entry name" value="p450"/>
    <property type="match status" value="1"/>
</dbReference>
<dbReference type="PRINTS" id="PR00359">
    <property type="entry name" value="BP450"/>
</dbReference>
<accession>A0ABP6XSA5</accession>
<dbReference type="InterPro" id="IPR002397">
    <property type="entry name" value="Cyt_P450_B"/>
</dbReference>
<protein>
    <submittedName>
        <fullName evidence="2">Cytochrome P450</fullName>
    </submittedName>
</protein>
<evidence type="ECO:0000256" key="1">
    <source>
        <dbReference type="ARBA" id="ARBA00010617"/>
    </source>
</evidence>
<organism evidence="2 3">
    <name type="scientific">Amycolatopsis ultiminotia</name>
    <dbReference type="NCBI Taxonomy" id="543629"/>
    <lineage>
        <taxon>Bacteria</taxon>
        <taxon>Bacillati</taxon>
        <taxon>Actinomycetota</taxon>
        <taxon>Actinomycetes</taxon>
        <taxon>Pseudonocardiales</taxon>
        <taxon>Pseudonocardiaceae</taxon>
        <taxon>Amycolatopsis</taxon>
    </lineage>
</organism>
<reference evidence="3" key="1">
    <citation type="journal article" date="2019" name="Int. J. Syst. Evol. Microbiol.">
        <title>The Global Catalogue of Microorganisms (GCM) 10K type strain sequencing project: providing services to taxonomists for standard genome sequencing and annotation.</title>
        <authorList>
            <consortium name="The Broad Institute Genomics Platform"/>
            <consortium name="The Broad Institute Genome Sequencing Center for Infectious Disease"/>
            <person name="Wu L."/>
            <person name="Ma J."/>
        </authorList>
    </citation>
    <scope>NUCLEOTIDE SEQUENCE [LARGE SCALE GENOMIC DNA]</scope>
    <source>
        <strain evidence="3">JCM 16898</strain>
    </source>
</reference>
<evidence type="ECO:0000313" key="3">
    <source>
        <dbReference type="Proteomes" id="UP001500689"/>
    </source>
</evidence>
<dbReference type="RefSeq" id="WP_344866495.1">
    <property type="nucleotide sequence ID" value="NZ_BAAAZN010000016.1"/>
</dbReference>
<comment type="similarity">
    <text evidence="1">Belongs to the cytochrome P450 family.</text>
</comment>
<keyword evidence="3" id="KW-1185">Reference proteome</keyword>
<comment type="caution">
    <text evidence="2">The sequence shown here is derived from an EMBL/GenBank/DDBJ whole genome shotgun (WGS) entry which is preliminary data.</text>
</comment>
<dbReference type="CDD" id="cd11033">
    <property type="entry name" value="CYP142-like"/>
    <property type="match status" value="1"/>
</dbReference>
<dbReference type="SUPFAM" id="SSF48264">
    <property type="entry name" value="Cytochrome P450"/>
    <property type="match status" value="1"/>
</dbReference>
<dbReference type="EMBL" id="BAAAZN010000016">
    <property type="protein sequence ID" value="GAA3570852.1"/>
    <property type="molecule type" value="Genomic_DNA"/>
</dbReference>
<dbReference type="Gene3D" id="1.10.630.10">
    <property type="entry name" value="Cytochrome P450"/>
    <property type="match status" value="1"/>
</dbReference>
<dbReference type="Proteomes" id="UP001500689">
    <property type="component" value="Unassembled WGS sequence"/>
</dbReference>
<proteinExistence type="inferred from homology"/>
<evidence type="ECO:0000313" key="2">
    <source>
        <dbReference type="EMBL" id="GAA3570852.1"/>
    </source>
</evidence>
<dbReference type="InterPro" id="IPR036396">
    <property type="entry name" value="Cyt_P450_sf"/>
</dbReference>
<dbReference type="PANTHER" id="PTHR46696:SF4">
    <property type="entry name" value="BIOTIN BIOSYNTHESIS CYTOCHROME P450"/>
    <property type="match status" value="1"/>
</dbReference>
<dbReference type="InterPro" id="IPR001128">
    <property type="entry name" value="Cyt_P450"/>
</dbReference>
<sequence>MAEDMDNLVDGATYLDGLPFSLWQWMREYEPVAWHEPAAFPGFWSVTRYDDVKAVLRDPEHFRSSSGIVLRPSAQGADPGGNRTFALSDPPRHAVIREAVAAWFAPRHLNTLQAELDVAAHRIVQKAVEAGTIDFVADVAAQLPVDLICAFLDLPEADRPAVAGWTNQAFCAGTARERSLAHAKILGYFADLAAERREKPGDDLVSALASLAVDGELMSLDEVVLNCDNLLVGGTENVRLATASGMLALLEHPEQWELLRRRFDAVESTAVDEILRWTSSATHMMRKAVADTRVGDQQIREGDLVVCWLPSANRDHRQFGDPDVFDLQRSPNRHLALGAGPHFCVGSRLVRLEMRTIFRELCAQVGSVRSAGIPERLDLIVVNGLRSLPLTLQPNK</sequence>
<dbReference type="PANTHER" id="PTHR46696">
    <property type="entry name" value="P450, PUTATIVE (EUROFUNG)-RELATED"/>
    <property type="match status" value="1"/>
</dbReference>
<gene>
    <name evidence="2" type="ORF">GCM10022222_63660</name>
</gene>